<dbReference type="HOGENOM" id="CLU_120441_2_4_9"/>
<name>R7RQR0_9CLOT</name>
<dbReference type="PANTHER" id="PTHR37309:SF1">
    <property type="entry name" value="SLR0284 PROTEIN"/>
    <property type="match status" value="1"/>
</dbReference>
<keyword evidence="1" id="KW-0472">Membrane</keyword>
<dbReference type="InterPro" id="IPR007165">
    <property type="entry name" value="Phage_holin_4_2"/>
</dbReference>
<reference evidence="2" key="1">
    <citation type="submission" date="2013-03" db="EMBL/GenBank/DDBJ databases">
        <title>Draft genome sequence of the hydrogen-ethanol-producing anaerobic alkalithermophilic Caloramator celere.</title>
        <authorList>
            <person name="Ciranna A."/>
            <person name="Larjo A."/>
            <person name="Kivisto A."/>
            <person name="Santala V."/>
            <person name="Roos C."/>
            <person name="Karp M."/>
        </authorList>
    </citation>
    <scope>NUCLEOTIDE SEQUENCE [LARGE SCALE GENOMIC DNA]</scope>
    <source>
        <strain evidence="2">DSM 8682</strain>
    </source>
</reference>
<dbReference type="OrthoDB" id="7205479at2"/>
<keyword evidence="3" id="KW-1185">Reference proteome</keyword>
<dbReference type="AlphaFoldDB" id="R7RQR0"/>
<keyword evidence="1" id="KW-0812">Transmembrane</keyword>
<protein>
    <recommendedName>
        <fullName evidence="4">Phage holin family protein</fullName>
    </recommendedName>
</protein>
<dbReference type="EMBL" id="CAVN010000088">
    <property type="protein sequence ID" value="CDF57585.1"/>
    <property type="molecule type" value="Genomic_DNA"/>
</dbReference>
<accession>R7RQR0</accession>
<sequence length="114" mass="12174">MKKGFLTKLILNAAAIYLTASFVKGVEIRDFITALVAALILGIVNALIRPIFLLFSLPINLMTLGLFTFVINGLMLLIVASITKGFFIAGLGSAIIASIIISVVSAILSFLFLE</sequence>
<proteinExistence type="predicted"/>
<evidence type="ECO:0000313" key="3">
    <source>
        <dbReference type="Proteomes" id="UP000014923"/>
    </source>
</evidence>
<evidence type="ECO:0008006" key="4">
    <source>
        <dbReference type="Google" id="ProtNLM"/>
    </source>
</evidence>
<comment type="caution">
    <text evidence="2">The sequence shown here is derived from an EMBL/GenBank/DDBJ whole genome shotgun (WGS) entry which is preliminary data.</text>
</comment>
<keyword evidence="1" id="KW-1133">Transmembrane helix</keyword>
<dbReference type="eggNOG" id="COG1950">
    <property type="taxonomic scope" value="Bacteria"/>
</dbReference>
<feature type="transmembrane region" description="Helical" evidence="1">
    <location>
        <begin position="59"/>
        <end position="80"/>
    </location>
</feature>
<dbReference type="Pfam" id="PF04020">
    <property type="entry name" value="Phage_holin_4_2"/>
    <property type="match status" value="1"/>
</dbReference>
<evidence type="ECO:0000256" key="1">
    <source>
        <dbReference type="SAM" id="Phobius"/>
    </source>
</evidence>
<organism evidence="2 3">
    <name type="scientific">Thermobrachium celere DSM 8682</name>
    <dbReference type="NCBI Taxonomy" id="941824"/>
    <lineage>
        <taxon>Bacteria</taxon>
        <taxon>Bacillati</taxon>
        <taxon>Bacillota</taxon>
        <taxon>Clostridia</taxon>
        <taxon>Eubacteriales</taxon>
        <taxon>Clostridiaceae</taxon>
        <taxon>Thermobrachium</taxon>
    </lineage>
</organism>
<dbReference type="PANTHER" id="PTHR37309">
    <property type="entry name" value="SLR0284 PROTEIN"/>
    <property type="match status" value="1"/>
</dbReference>
<evidence type="ECO:0000313" key="2">
    <source>
        <dbReference type="EMBL" id="CDF57585.1"/>
    </source>
</evidence>
<feature type="transmembrane region" description="Helical" evidence="1">
    <location>
        <begin position="31"/>
        <end position="52"/>
    </location>
</feature>
<dbReference type="Proteomes" id="UP000014923">
    <property type="component" value="Unassembled WGS sequence"/>
</dbReference>
<gene>
    <name evidence="2" type="ORF">TCEL_01499</name>
</gene>
<dbReference type="RefSeq" id="WP_018660872.1">
    <property type="nucleotide sequence ID" value="NZ_HF952018.1"/>
</dbReference>
<feature type="transmembrane region" description="Helical" evidence="1">
    <location>
        <begin position="86"/>
        <end position="113"/>
    </location>
</feature>